<evidence type="ECO:0000313" key="1">
    <source>
        <dbReference type="EMBL" id="EEF29669.1"/>
    </source>
</evidence>
<dbReference type="AlphaFoldDB" id="B9T3A1"/>
<protein>
    <submittedName>
        <fullName evidence="1">Uncharacterized protein</fullName>
    </submittedName>
</protein>
<accession>B9T3A1</accession>
<dbReference type="InParanoid" id="B9T3A1"/>
<organism evidence="1 2">
    <name type="scientific">Ricinus communis</name>
    <name type="common">Castor bean</name>
    <dbReference type="NCBI Taxonomy" id="3988"/>
    <lineage>
        <taxon>Eukaryota</taxon>
        <taxon>Viridiplantae</taxon>
        <taxon>Streptophyta</taxon>
        <taxon>Embryophyta</taxon>
        <taxon>Tracheophyta</taxon>
        <taxon>Spermatophyta</taxon>
        <taxon>Magnoliopsida</taxon>
        <taxon>eudicotyledons</taxon>
        <taxon>Gunneridae</taxon>
        <taxon>Pentapetalae</taxon>
        <taxon>rosids</taxon>
        <taxon>fabids</taxon>
        <taxon>Malpighiales</taxon>
        <taxon>Euphorbiaceae</taxon>
        <taxon>Acalyphoideae</taxon>
        <taxon>Acalypheae</taxon>
        <taxon>Ricinus</taxon>
    </lineage>
</organism>
<dbReference type="EMBL" id="EQ974408">
    <property type="protein sequence ID" value="EEF29669.1"/>
    <property type="molecule type" value="Genomic_DNA"/>
</dbReference>
<evidence type="ECO:0000313" key="2">
    <source>
        <dbReference type="Proteomes" id="UP000008311"/>
    </source>
</evidence>
<keyword evidence="2" id="KW-1185">Reference proteome</keyword>
<name>B9T3A1_RICCO</name>
<dbReference type="Proteomes" id="UP000008311">
    <property type="component" value="Unassembled WGS sequence"/>
</dbReference>
<proteinExistence type="predicted"/>
<reference evidence="2" key="1">
    <citation type="journal article" date="2010" name="Nat. Biotechnol.">
        <title>Draft genome sequence of the oilseed species Ricinus communis.</title>
        <authorList>
            <person name="Chan A.P."/>
            <person name="Crabtree J."/>
            <person name="Zhao Q."/>
            <person name="Lorenzi H."/>
            <person name="Orvis J."/>
            <person name="Puiu D."/>
            <person name="Melake-Berhan A."/>
            <person name="Jones K.M."/>
            <person name="Redman J."/>
            <person name="Chen G."/>
            <person name="Cahoon E.B."/>
            <person name="Gedil M."/>
            <person name="Stanke M."/>
            <person name="Haas B.J."/>
            <person name="Wortman J.R."/>
            <person name="Fraser-Liggett C.M."/>
            <person name="Ravel J."/>
            <person name="Rabinowicz P.D."/>
        </authorList>
    </citation>
    <scope>NUCLEOTIDE SEQUENCE [LARGE SCALE GENOMIC DNA]</scope>
    <source>
        <strain evidence="2">cv. Hale</strain>
    </source>
</reference>
<sequence>MEIEDFGAVLVKAWTEEVIVSKMFNFSISLDACRSALVDWDKAIKANSSKAIIDIKHHLRILSFHSSTIQRKQASQILKFEDSRGVWLDFERGYN</sequence>
<gene>
    <name evidence="1" type="ORF">RCOM_0401560</name>
</gene>